<dbReference type="AlphaFoldDB" id="A0A9X0W968"/>
<evidence type="ECO:0000259" key="6">
    <source>
        <dbReference type="SMART" id="SM00828"/>
    </source>
</evidence>
<keyword evidence="5" id="KW-0443">Lipid metabolism</keyword>
<evidence type="ECO:0000256" key="5">
    <source>
        <dbReference type="ARBA" id="ARBA00023098"/>
    </source>
</evidence>
<evidence type="ECO:0000256" key="2">
    <source>
        <dbReference type="ARBA" id="ARBA00022603"/>
    </source>
</evidence>
<evidence type="ECO:0000313" key="7">
    <source>
        <dbReference type="EMBL" id="MBK1619239.1"/>
    </source>
</evidence>
<dbReference type="CDD" id="cd02440">
    <property type="entry name" value="AdoMet_MTases"/>
    <property type="match status" value="1"/>
</dbReference>
<evidence type="ECO:0000256" key="4">
    <source>
        <dbReference type="ARBA" id="ARBA00022691"/>
    </source>
</evidence>
<keyword evidence="4" id="KW-0949">S-adenosyl-L-methionine</keyword>
<dbReference type="PANTHER" id="PTHR43667">
    <property type="entry name" value="CYCLOPROPANE-FATTY-ACYL-PHOSPHOLIPID SYNTHASE"/>
    <property type="match status" value="1"/>
</dbReference>
<dbReference type="GO" id="GO:0008168">
    <property type="term" value="F:methyltransferase activity"/>
    <property type="evidence" value="ECO:0007669"/>
    <property type="project" value="UniProtKB-KW"/>
</dbReference>
<comment type="caution">
    <text evidence="7">The sequence shown here is derived from an EMBL/GenBank/DDBJ whole genome shotgun (WGS) entry which is preliminary data.</text>
</comment>
<feature type="domain" description="Polyketide synthase-like methyltransferase" evidence="6">
    <location>
        <begin position="144"/>
        <end position="394"/>
    </location>
</feature>
<keyword evidence="8" id="KW-1185">Reference proteome</keyword>
<dbReference type="Gene3D" id="3.40.50.150">
    <property type="entry name" value="Vaccinia Virus protein VP39"/>
    <property type="match status" value="1"/>
</dbReference>
<dbReference type="GO" id="GO:0032259">
    <property type="term" value="P:methylation"/>
    <property type="evidence" value="ECO:0007669"/>
    <property type="project" value="UniProtKB-KW"/>
</dbReference>
<dbReference type="PANTHER" id="PTHR43667:SF1">
    <property type="entry name" value="CYCLOPROPANE-FATTY-ACYL-PHOSPHOLIPID SYNTHASE"/>
    <property type="match status" value="1"/>
</dbReference>
<evidence type="ECO:0000256" key="1">
    <source>
        <dbReference type="ARBA" id="ARBA00010815"/>
    </source>
</evidence>
<dbReference type="NCBIfam" id="NF008686">
    <property type="entry name" value="PRK11705.1"/>
    <property type="match status" value="1"/>
</dbReference>
<sequence length="403" mass="45851">MSTLPNQTWQSQPERSLLDSIRGLGRGGPQLLKELAAQADVRLDGHRPWDIRVHDPAFYDRVLSAGSLGLGESYMDQQWDAPALDETFTRLLGGGIEDRLYGAAGLGLRLRIALLVLRARLLNLQSQKRAFQVGEQHYDVGNDLYEAMLDPTMSYSCGYWAEAEDLESAQRAKLDLICRKLELEPGERVLDIGCGWGGLAEYIARHYDVQVVGLTVSREQAQLARQRCAGLPVDIRLQDYRELDGRFDKIVSVGMFEHVGRKNDAAFFDTAAQLLKEDGLFLLHTIGTSDVNPVNDPWIDRYIFPNGELPNAERLAQALRPRFVLEDWHAFGPDYDRTLMAWWANVEQAWPALANAGYDERFRRMWKYYLHCSAGFFRSRRGHLWQLVLSHPGGRSDTYRAPR</sequence>
<dbReference type="SMART" id="SM00828">
    <property type="entry name" value="PKS_MT"/>
    <property type="match status" value="1"/>
</dbReference>
<dbReference type="RefSeq" id="WP_200244384.1">
    <property type="nucleotide sequence ID" value="NZ_NRRY01000019.1"/>
</dbReference>
<protein>
    <submittedName>
        <fullName evidence="7">Cyclopropane-fatty-acyl-phospholipid synthase</fullName>
    </submittedName>
</protein>
<dbReference type="InterPro" id="IPR003333">
    <property type="entry name" value="CMAS"/>
</dbReference>
<dbReference type="GO" id="GO:0008610">
    <property type="term" value="P:lipid biosynthetic process"/>
    <property type="evidence" value="ECO:0007669"/>
    <property type="project" value="InterPro"/>
</dbReference>
<dbReference type="Pfam" id="PF02353">
    <property type="entry name" value="CMAS"/>
    <property type="match status" value="1"/>
</dbReference>
<dbReference type="EMBL" id="NRRY01000019">
    <property type="protein sequence ID" value="MBK1619239.1"/>
    <property type="molecule type" value="Genomic_DNA"/>
</dbReference>
<dbReference type="InterPro" id="IPR050723">
    <property type="entry name" value="CFA/CMAS"/>
</dbReference>
<name>A0A9X0W968_9GAMM</name>
<accession>A0A9X0W968</accession>
<dbReference type="Proteomes" id="UP001138768">
    <property type="component" value="Unassembled WGS sequence"/>
</dbReference>
<evidence type="ECO:0000313" key="8">
    <source>
        <dbReference type="Proteomes" id="UP001138768"/>
    </source>
</evidence>
<dbReference type="InterPro" id="IPR020803">
    <property type="entry name" value="MeTfrase_dom"/>
</dbReference>
<comment type="similarity">
    <text evidence="1">Belongs to the CFA/CMAS family.</text>
</comment>
<dbReference type="SUPFAM" id="SSF53335">
    <property type="entry name" value="S-adenosyl-L-methionine-dependent methyltransferases"/>
    <property type="match status" value="1"/>
</dbReference>
<organism evidence="7 8">
    <name type="scientific">Lamprobacter modestohalophilus</name>
    <dbReference type="NCBI Taxonomy" id="1064514"/>
    <lineage>
        <taxon>Bacteria</taxon>
        <taxon>Pseudomonadati</taxon>
        <taxon>Pseudomonadota</taxon>
        <taxon>Gammaproteobacteria</taxon>
        <taxon>Chromatiales</taxon>
        <taxon>Chromatiaceae</taxon>
        <taxon>Lamprobacter</taxon>
    </lineage>
</organism>
<gene>
    <name evidence="7" type="ORF">CKO42_12495</name>
</gene>
<dbReference type="PIRSF" id="PIRSF003085">
    <property type="entry name" value="CMAS"/>
    <property type="match status" value="1"/>
</dbReference>
<proteinExistence type="inferred from homology"/>
<keyword evidence="2" id="KW-0489">Methyltransferase</keyword>
<reference evidence="7 8" key="1">
    <citation type="journal article" date="2020" name="Microorganisms">
        <title>Osmotic Adaptation and Compatible Solute Biosynthesis of Phototrophic Bacteria as Revealed from Genome Analyses.</title>
        <authorList>
            <person name="Imhoff J.F."/>
            <person name="Rahn T."/>
            <person name="Kunzel S."/>
            <person name="Keller A."/>
            <person name="Neulinger S.C."/>
        </authorList>
    </citation>
    <scope>NUCLEOTIDE SEQUENCE [LARGE SCALE GENOMIC DNA]</scope>
    <source>
        <strain evidence="7 8">DSM 25653</strain>
    </source>
</reference>
<dbReference type="InterPro" id="IPR029063">
    <property type="entry name" value="SAM-dependent_MTases_sf"/>
</dbReference>
<evidence type="ECO:0000256" key="3">
    <source>
        <dbReference type="ARBA" id="ARBA00022679"/>
    </source>
</evidence>
<keyword evidence="3" id="KW-0808">Transferase</keyword>